<evidence type="ECO:0000256" key="1">
    <source>
        <dbReference type="ARBA" id="ARBA00004651"/>
    </source>
</evidence>
<accession>A0A1U9LD09</accession>
<dbReference type="InterPro" id="IPR004477">
    <property type="entry name" value="ComEC_N"/>
</dbReference>
<dbReference type="PANTHER" id="PTHR30619">
    <property type="entry name" value="DNA INTERNALIZATION/COMPETENCE PROTEIN COMEC/REC2"/>
    <property type="match status" value="1"/>
</dbReference>
<evidence type="ECO:0000313" key="9">
    <source>
        <dbReference type="EMBL" id="AQT04334.1"/>
    </source>
</evidence>
<keyword evidence="5 6" id="KW-0472">Membrane</keyword>
<feature type="transmembrane region" description="Helical" evidence="6">
    <location>
        <begin position="559"/>
        <end position="578"/>
    </location>
</feature>
<dbReference type="KEGG" id="aper:A0U91_04280"/>
<feature type="transmembrane region" description="Helical" evidence="6">
    <location>
        <begin position="405"/>
        <end position="438"/>
    </location>
</feature>
<feature type="domain" description="ComEC/Rec2-related protein" evidence="7">
    <location>
        <begin position="294"/>
        <end position="576"/>
    </location>
</feature>
<reference evidence="9 10" key="1">
    <citation type="submission" date="2016-03" db="EMBL/GenBank/DDBJ databases">
        <title>Acetic acid bacteria sequencing.</title>
        <authorList>
            <person name="Brandt J."/>
            <person name="Jakob F."/>
            <person name="Vogel R.F."/>
        </authorList>
    </citation>
    <scope>NUCLEOTIDE SEQUENCE [LARGE SCALE GENOMIC DNA]</scope>
    <source>
        <strain evidence="9 10">TMW2.1084</strain>
    </source>
</reference>
<evidence type="ECO:0000313" key="10">
    <source>
        <dbReference type="Proteomes" id="UP000189055"/>
    </source>
</evidence>
<feature type="domain" description="DUF4131" evidence="8">
    <location>
        <begin position="47"/>
        <end position="188"/>
    </location>
</feature>
<dbReference type="InterPro" id="IPR025405">
    <property type="entry name" value="DUF4131"/>
</dbReference>
<dbReference type="NCBIfam" id="TIGR00360">
    <property type="entry name" value="ComEC_N-term"/>
    <property type="match status" value="1"/>
</dbReference>
<evidence type="ECO:0000256" key="6">
    <source>
        <dbReference type="SAM" id="Phobius"/>
    </source>
</evidence>
<feature type="transmembrane region" description="Helical" evidence="6">
    <location>
        <begin position="15"/>
        <end position="33"/>
    </location>
</feature>
<keyword evidence="4 6" id="KW-1133">Transmembrane helix</keyword>
<feature type="transmembrane region" description="Helical" evidence="6">
    <location>
        <begin position="491"/>
        <end position="517"/>
    </location>
</feature>
<organism evidence="9 10">
    <name type="scientific">Acetobacter persici</name>
    <dbReference type="NCBI Taxonomy" id="1076596"/>
    <lineage>
        <taxon>Bacteria</taxon>
        <taxon>Pseudomonadati</taxon>
        <taxon>Pseudomonadota</taxon>
        <taxon>Alphaproteobacteria</taxon>
        <taxon>Acetobacterales</taxon>
        <taxon>Acetobacteraceae</taxon>
        <taxon>Acetobacter</taxon>
    </lineage>
</organism>
<evidence type="ECO:0000256" key="4">
    <source>
        <dbReference type="ARBA" id="ARBA00022989"/>
    </source>
</evidence>
<dbReference type="PANTHER" id="PTHR30619:SF1">
    <property type="entry name" value="RECOMBINATION PROTEIN 2"/>
    <property type="match status" value="1"/>
</dbReference>
<feature type="transmembrane region" description="Helical" evidence="6">
    <location>
        <begin position="459"/>
        <end position="485"/>
    </location>
</feature>
<dbReference type="RefSeq" id="WP_077930215.1">
    <property type="nucleotide sequence ID" value="NZ_CP014687.1"/>
</dbReference>
<sequence>MSFLTAALLAEQRRLVLWGPVGMALGVLAYFLLPQEPGAVWGVGLPLIVLVLGTVLLAAGWLSVWGRLVGGACMALALGFVSAWSAAHRQPPMPELPRRAVVVSGTVQSVTVLPPRGADDSTGARRLVLAGARFATPLDQGMRPLQRTLSITLRPDDSARLVPGNAVQVRALLRPPPFPAFPGGRDVQREAWFAGSAGSGRALGAVEPVACSHGAPFHAAVGNGGLTGQNRTPGSVEPADENIPGLEAEGQDGLVICAAPQRGFSIKLEPLRERIDARIRQVLPGAAGTVASTMLTGEGVSVPRAVREDFAASGLAHLLAVAGLHLGIVLGVLMAVVRLSLSAWMWAALRWPCKEIAALLALLGGAAYVALTGLHLPALRSLMMAGVVVLGLVAGRRAVSMRGLALAAAVVLLGTPQAVLGVAFQMSFAAVMALIAGYEVARPYLSRFREEKRGFGRWFALHLTTLTLTSLLAGLATLPVVMAHFGEVQPFFILANLVAVPVMALWIMPLGLLALGLMPLHLDAVPLHLMGWGIQAVLAGAHSIAHWPAARVAVPSMPGWGLAAVLLGVCWLCLWRPVWRLAGLAPMLVGVLSPCLVTQPDLLISPDGGLMAVRDGRQVLVGGQSRDAYLVRAAWQQAFALSVQPFPAEGEATPDGALACGQDGEPDVCLLTLKGRAVLLRVRDRSDGMTLLPDSLCAGMDLVISAAPLRQSCPGVRGLDRFTAWRDGAQALFLGPEGVRVVSDRAVRGARLWVMKPGGHGMPTLPLAPEE</sequence>
<comment type="subcellular location">
    <subcellularLocation>
        <location evidence="1">Cell membrane</location>
        <topology evidence="1">Multi-pass membrane protein</topology>
    </subcellularLocation>
</comment>
<proteinExistence type="predicted"/>
<dbReference type="EMBL" id="CP014687">
    <property type="protein sequence ID" value="AQT04334.1"/>
    <property type="molecule type" value="Genomic_DNA"/>
</dbReference>
<evidence type="ECO:0000256" key="2">
    <source>
        <dbReference type="ARBA" id="ARBA00022475"/>
    </source>
</evidence>
<protein>
    <submittedName>
        <fullName evidence="9">Competence protein ComEC</fullName>
    </submittedName>
</protein>
<dbReference type="GO" id="GO:0005886">
    <property type="term" value="C:plasma membrane"/>
    <property type="evidence" value="ECO:0007669"/>
    <property type="project" value="UniProtKB-SubCell"/>
</dbReference>
<feature type="transmembrane region" description="Helical" evidence="6">
    <location>
        <begin position="68"/>
        <end position="87"/>
    </location>
</feature>
<feature type="transmembrane region" description="Helical" evidence="6">
    <location>
        <begin position="314"/>
        <end position="336"/>
    </location>
</feature>
<name>A0A1U9LD09_9PROT</name>
<evidence type="ECO:0000259" key="7">
    <source>
        <dbReference type="Pfam" id="PF03772"/>
    </source>
</evidence>
<keyword evidence="3 6" id="KW-0812">Transmembrane</keyword>
<evidence type="ECO:0000259" key="8">
    <source>
        <dbReference type="Pfam" id="PF13567"/>
    </source>
</evidence>
<dbReference type="Pfam" id="PF03772">
    <property type="entry name" value="Competence"/>
    <property type="match status" value="1"/>
</dbReference>
<gene>
    <name evidence="9" type="ORF">A0U91_04280</name>
</gene>
<dbReference type="AlphaFoldDB" id="A0A1U9LD09"/>
<feature type="transmembrane region" description="Helical" evidence="6">
    <location>
        <begin position="40"/>
        <end position="62"/>
    </location>
</feature>
<keyword evidence="2" id="KW-1003">Cell membrane</keyword>
<dbReference type="STRING" id="1076596.A0U91_04280"/>
<dbReference type="Pfam" id="PF13567">
    <property type="entry name" value="DUF4131"/>
    <property type="match status" value="1"/>
</dbReference>
<dbReference type="InterPro" id="IPR052159">
    <property type="entry name" value="Competence_DNA_uptake"/>
</dbReference>
<dbReference type="Proteomes" id="UP000189055">
    <property type="component" value="Chromosome"/>
</dbReference>
<feature type="transmembrane region" description="Helical" evidence="6">
    <location>
        <begin position="529"/>
        <end position="547"/>
    </location>
</feature>
<feature type="transmembrane region" description="Helical" evidence="6">
    <location>
        <begin position="356"/>
        <end position="374"/>
    </location>
</feature>
<evidence type="ECO:0000256" key="3">
    <source>
        <dbReference type="ARBA" id="ARBA00022692"/>
    </source>
</evidence>
<evidence type="ECO:0000256" key="5">
    <source>
        <dbReference type="ARBA" id="ARBA00023136"/>
    </source>
</evidence>